<dbReference type="EMBL" id="CAIIXF020000006">
    <property type="protein sequence ID" value="CAH1787009.1"/>
    <property type="molecule type" value="Genomic_DNA"/>
</dbReference>
<evidence type="ECO:0000256" key="8">
    <source>
        <dbReference type="SAM" id="MobiDB-lite"/>
    </source>
</evidence>
<proteinExistence type="predicted"/>
<evidence type="ECO:0000256" key="5">
    <source>
        <dbReference type="ARBA" id="ARBA00022801"/>
    </source>
</evidence>
<dbReference type="Pfam" id="PF05497">
    <property type="entry name" value="Destabilase"/>
    <property type="match status" value="1"/>
</dbReference>
<evidence type="ECO:0000256" key="2">
    <source>
        <dbReference type="ARBA" id="ARBA00012732"/>
    </source>
</evidence>
<feature type="region of interest" description="Disordered" evidence="8">
    <location>
        <begin position="81"/>
        <end position="116"/>
    </location>
</feature>
<feature type="region of interest" description="Disordered" evidence="8">
    <location>
        <begin position="154"/>
        <end position="174"/>
    </location>
</feature>
<dbReference type="InterPro" id="IPR008597">
    <property type="entry name" value="Invert_lysozyme"/>
</dbReference>
<evidence type="ECO:0000256" key="7">
    <source>
        <dbReference type="ARBA" id="ARBA00023295"/>
    </source>
</evidence>
<dbReference type="GO" id="GO:0003796">
    <property type="term" value="F:lysozyme activity"/>
    <property type="evidence" value="ECO:0007669"/>
    <property type="project" value="UniProtKB-EC"/>
</dbReference>
<evidence type="ECO:0000256" key="6">
    <source>
        <dbReference type="ARBA" id="ARBA00023157"/>
    </source>
</evidence>
<sequence length="395" mass="44844">MVIICDENDARSNDDQDSDDYTDTAHVDTPNVKRNETGTHLVYNTTKQTDERPFRNIHEILITIGNEDYMPLIFPNSVPVSENDDKLTRTQSHQQTNDERSINNNNDLHVSKNDDNPDMNDYLEILENDENLLTDDYDPIDGLQQGTVEGINNINDRTQNTKTTNDKIRPMPALPDLTHIQNKGLFGTSRHKQNEHKSRESRVLSDINMYEEIPYYHYVGTHEYAGEKKENGSTSYICNCSKKLRILTLAFVAIVCIIGASLVIPNTLYGKGKDVILGQPDEVCLACICQTEGCERNLGRCEQDSAGEWRCGPFNIGEAYWTDCGRLQGEFRTCTMTMECSQQCVLNYMAKYNMTCGHGEKTCEQYAKLHHHGSGGGCNKTDSSYWREVERCLYG</sequence>
<keyword evidence="7" id="KW-0326">Glycosidase</keyword>
<keyword evidence="9" id="KW-0812">Transmembrane</keyword>
<comment type="caution">
    <text evidence="10">The sequence shown here is derived from an EMBL/GenBank/DDBJ whole genome shotgun (WGS) entry which is preliminary data.</text>
</comment>
<keyword evidence="6" id="KW-1015">Disulfide bond</keyword>
<dbReference type="AlphaFoldDB" id="A0A8J1U381"/>
<feature type="compositionally biased region" description="Basic and acidic residues" evidence="8">
    <location>
        <begin position="23"/>
        <end position="37"/>
    </location>
</feature>
<feature type="compositionally biased region" description="Polar residues" evidence="8">
    <location>
        <begin position="154"/>
        <end position="163"/>
    </location>
</feature>
<reference evidence="10" key="1">
    <citation type="submission" date="2022-03" db="EMBL/GenBank/DDBJ databases">
        <authorList>
            <person name="Martin C."/>
        </authorList>
    </citation>
    <scope>NUCLEOTIDE SEQUENCE</scope>
</reference>
<dbReference type="OrthoDB" id="6337871at2759"/>
<evidence type="ECO:0000256" key="4">
    <source>
        <dbReference type="ARBA" id="ARBA00022638"/>
    </source>
</evidence>
<dbReference type="EC" id="3.2.1.17" evidence="2"/>
<gene>
    <name evidence="10" type="ORF">OFUS_LOCUS12795</name>
</gene>
<evidence type="ECO:0000313" key="11">
    <source>
        <dbReference type="Proteomes" id="UP000749559"/>
    </source>
</evidence>
<name>A0A8J1U381_OWEFU</name>
<dbReference type="PROSITE" id="PS51909">
    <property type="entry name" value="LYSOZYME_I"/>
    <property type="match status" value="1"/>
</dbReference>
<evidence type="ECO:0000256" key="3">
    <source>
        <dbReference type="ARBA" id="ARBA00022529"/>
    </source>
</evidence>
<dbReference type="Gene3D" id="1.10.530.10">
    <property type="match status" value="1"/>
</dbReference>
<keyword evidence="9" id="KW-1133">Transmembrane helix</keyword>
<feature type="transmembrane region" description="Helical" evidence="9">
    <location>
        <begin position="244"/>
        <end position="264"/>
    </location>
</feature>
<keyword evidence="11" id="KW-1185">Reference proteome</keyword>
<feature type="region of interest" description="Disordered" evidence="8">
    <location>
        <begin position="1"/>
        <end position="38"/>
    </location>
</feature>
<organism evidence="10 11">
    <name type="scientific">Owenia fusiformis</name>
    <name type="common">Polychaete worm</name>
    <dbReference type="NCBI Taxonomy" id="6347"/>
    <lineage>
        <taxon>Eukaryota</taxon>
        <taxon>Metazoa</taxon>
        <taxon>Spiralia</taxon>
        <taxon>Lophotrochozoa</taxon>
        <taxon>Annelida</taxon>
        <taxon>Polychaeta</taxon>
        <taxon>Sedentaria</taxon>
        <taxon>Canalipalpata</taxon>
        <taxon>Sabellida</taxon>
        <taxon>Oweniida</taxon>
        <taxon>Oweniidae</taxon>
        <taxon>Owenia</taxon>
    </lineage>
</organism>
<protein>
    <recommendedName>
        <fullName evidence="2">lysozyme</fullName>
        <ecNumber evidence="2">3.2.1.17</ecNumber>
    </recommendedName>
</protein>
<keyword evidence="9" id="KW-0472">Membrane</keyword>
<evidence type="ECO:0000256" key="1">
    <source>
        <dbReference type="ARBA" id="ARBA00000632"/>
    </source>
</evidence>
<keyword evidence="5" id="KW-0378">Hydrolase</keyword>
<dbReference type="Proteomes" id="UP000749559">
    <property type="component" value="Unassembled WGS sequence"/>
</dbReference>
<keyword evidence="4" id="KW-0081">Bacteriolytic enzyme</keyword>
<evidence type="ECO:0000313" key="10">
    <source>
        <dbReference type="EMBL" id="CAH1787009.1"/>
    </source>
</evidence>
<keyword evidence="3" id="KW-0929">Antimicrobial</keyword>
<dbReference type="PANTHER" id="PTHR11195">
    <property type="entry name" value="DESTABILASE-RELATED"/>
    <property type="match status" value="1"/>
</dbReference>
<accession>A0A8J1U381</accession>
<evidence type="ECO:0000256" key="9">
    <source>
        <dbReference type="SAM" id="Phobius"/>
    </source>
</evidence>
<dbReference type="PANTHER" id="PTHR11195:SF13">
    <property type="entry name" value="INVERTEBRATE-TYPE LYSOZYME 2-RELATED"/>
    <property type="match status" value="1"/>
</dbReference>
<dbReference type="GO" id="GO:0042742">
    <property type="term" value="P:defense response to bacterium"/>
    <property type="evidence" value="ECO:0007669"/>
    <property type="project" value="UniProtKB-KW"/>
</dbReference>
<comment type="catalytic activity">
    <reaction evidence="1">
        <text>Hydrolysis of (1-&gt;4)-beta-linkages between N-acetylmuramic acid and N-acetyl-D-glucosamine residues in a peptidoglycan and between N-acetyl-D-glucosamine residues in chitodextrins.</text>
        <dbReference type="EC" id="3.2.1.17"/>
    </reaction>
</comment>
<dbReference type="GO" id="GO:0031640">
    <property type="term" value="P:killing of cells of another organism"/>
    <property type="evidence" value="ECO:0007669"/>
    <property type="project" value="UniProtKB-KW"/>
</dbReference>